<dbReference type="PROSITE" id="PS00622">
    <property type="entry name" value="HTH_LUXR_1"/>
    <property type="match status" value="1"/>
</dbReference>
<dbReference type="SMART" id="SM00448">
    <property type="entry name" value="REC"/>
    <property type="match status" value="1"/>
</dbReference>
<dbReference type="STRING" id="1120923.SAMN02746095_01924"/>
<name>A0A0D6PII2_9PROT</name>
<gene>
    <name evidence="9" type="ORF">Aam_097_002</name>
</gene>
<keyword evidence="3" id="KW-0805">Transcription regulation</keyword>
<keyword evidence="1 6" id="KW-0597">Phosphoprotein</keyword>
<dbReference type="AlphaFoldDB" id="A0A0D6PII2"/>
<dbReference type="Pfam" id="PF00196">
    <property type="entry name" value="GerE"/>
    <property type="match status" value="1"/>
</dbReference>
<evidence type="ECO:0000313" key="10">
    <source>
        <dbReference type="Proteomes" id="UP000032668"/>
    </source>
</evidence>
<organism evidence="9 10">
    <name type="scientific">Acidocella aminolytica 101 = DSM 11237</name>
    <dbReference type="NCBI Taxonomy" id="1120923"/>
    <lineage>
        <taxon>Bacteria</taxon>
        <taxon>Pseudomonadati</taxon>
        <taxon>Pseudomonadota</taxon>
        <taxon>Alphaproteobacteria</taxon>
        <taxon>Acetobacterales</taxon>
        <taxon>Acidocellaceae</taxon>
        <taxon>Acidocella</taxon>
    </lineage>
</organism>
<dbReference type="SUPFAM" id="SSF46894">
    <property type="entry name" value="C-terminal effector domain of the bipartite response regulators"/>
    <property type="match status" value="1"/>
</dbReference>
<dbReference type="InterPro" id="IPR016032">
    <property type="entry name" value="Sig_transdc_resp-reg_C-effctor"/>
</dbReference>
<dbReference type="PROSITE" id="PS50043">
    <property type="entry name" value="HTH_LUXR_2"/>
    <property type="match status" value="1"/>
</dbReference>
<dbReference type="EMBL" id="BANC01000095">
    <property type="protein sequence ID" value="GAN81477.1"/>
    <property type="molecule type" value="Genomic_DNA"/>
</dbReference>
<evidence type="ECO:0000256" key="2">
    <source>
        <dbReference type="ARBA" id="ARBA00023012"/>
    </source>
</evidence>
<dbReference type="CDD" id="cd17537">
    <property type="entry name" value="REC_FixJ"/>
    <property type="match status" value="1"/>
</dbReference>
<dbReference type="InterPro" id="IPR011006">
    <property type="entry name" value="CheY-like_superfamily"/>
</dbReference>
<evidence type="ECO:0000256" key="5">
    <source>
        <dbReference type="ARBA" id="ARBA00023163"/>
    </source>
</evidence>
<accession>A0A0D6PII2</accession>
<dbReference type="PROSITE" id="PS50110">
    <property type="entry name" value="RESPONSE_REGULATORY"/>
    <property type="match status" value="1"/>
</dbReference>
<dbReference type="Pfam" id="PF00072">
    <property type="entry name" value="Response_reg"/>
    <property type="match status" value="1"/>
</dbReference>
<dbReference type="InterPro" id="IPR001789">
    <property type="entry name" value="Sig_transdc_resp-reg_receiver"/>
</dbReference>
<evidence type="ECO:0000256" key="6">
    <source>
        <dbReference type="PROSITE-ProRule" id="PRU00169"/>
    </source>
</evidence>
<dbReference type="SUPFAM" id="SSF52172">
    <property type="entry name" value="CheY-like"/>
    <property type="match status" value="1"/>
</dbReference>
<evidence type="ECO:0000313" key="9">
    <source>
        <dbReference type="EMBL" id="GAN81477.1"/>
    </source>
</evidence>
<evidence type="ECO:0000256" key="3">
    <source>
        <dbReference type="ARBA" id="ARBA00023015"/>
    </source>
</evidence>
<dbReference type="NCBIfam" id="NF006900">
    <property type="entry name" value="PRK09390.1"/>
    <property type="match status" value="1"/>
</dbReference>
<dbReference type="PANTHER" id="PTHR44688:SF16">
    <property type="entry name" value="DNA-BINDING TRANSCRIPTIONAL ACTIVATOR DEVR_DOSR"/>
    <property type="match status" value="1"/>
</dbReference>
<comment type="caution">
    <text evidence="9">The sequence shown here is derived from an EMBL/GenBank/DDBJ whole genome shotgun (WGS) entry which is preliminary data.</text>
</comment>
<dbReference type="RefSeq" id="WP_048879862.1">
    <property type="nucleotide sequence ID" value="NZ_BANC01000095.1"/>
</dbReference>
<reference evidence="9 10" key="1">
    <citation type="submission" date="2012-11" db="EMBL/GenBank/DDBJ databases">
        <title>Whole genome sequence of Acidocella aminolytica 101 = DSM 11237.</title>
        <authorList>
            <person name="Azuma Y."/>
            <person name="Higashiura N."/>
            <person name="Hirakawa H."/>
            <person name="Matsushita K."/>
        </authorList>
    </citation>
    <scope>NUCLEOTIDE SEQUENCE [LARGE SCALE GENOMIC DNA]</scope>
    <source>
        <strain evidence="10">101 / DSM 11237</strain>
    </source>
</reference>
<evidence type="ECO:0000259" key="7">
    <source>
        <dbReference type="PROSITE" id="PS50043"/>
    </source>
</evidence>
<dbReference type="FunFam" id="3.40.50.2300:FF:000018">
    <property type="entry name" value="DNA-binding transcriptional regulator NtrC"/>
    <property type="match status" value="1"/>
</dbReference>
<evidence type="ECO:0000256" key="4">
    <source>
        <dbReference type="ARBA" id="ARBA00023125"/>
    </source>
</evidence>
<dbReference type="PANTHER" id="PTHR44688">
    <property type="entry name" value="DNA-BINDING TRANSCRIPTIONAL ACTIVATOR DEVR_DOSR"/>
    <property type="match status" value="1"/>
</dbReference>
<dbReference type="GO" id="GO:0000160">
    <property type="term" value="P:phosphorelay signal transduction system"/>
    <property type="evidence" value="ECO:0007669"/>
    <property type="project" value="UniProtKB-KW"/>
</dbReference>
<evidence type="ECO:0000256" key="1">
    <source>
        <dbReference type="ARBA" id="ARBA00022553"/>
    </source>
</evidence>
<dbReference type="CDD" id="cd06170">
    <property type="entry name" value="LuxR_C_like"/>
    <property type="match status" value="1"/>
</dbReference>
<dbReference type="SMART" id="SM00421">
    <property type="entry name" value="HTH_LUXR"/>
    <property type="match status" value="1"/>
</dbReference>
<keyword evidence="4" id="KW-0238">DNA-binding</keyword>
<dbReference type="InterPro" id="IPR000792">
    <property type="entry name" value="Tscrpt_reg_LuxR_C"/>
</dbReference>
<feature type="modified residue" description="4-aspartylphosphate" evidence="6">
    <location>
        <position position="54"/>
    </location>
</feature>
<dbReference type="Gene3D" id="1.10.10.10">
    <property type="entry name" value="Winged helix-like DNA-binding domain superfamily/Winged helix DNA-binding domain"/>
    <property type="match status" value="1"/>
</dbReference>
<dbReference type="GO" id="GO:0006355">
    <property type="term" value="P:regulation of DNA-templated transcription"/>
    <property type="evidence" value="ECO:0007669"/>
    <property type="project" value="InterPro"/>
</dbReference>
<proteinExistence type="predicted"/>
<dbReference type="Proteomes" id="UP000032668">
    <property type="component" value="Unassembled WGS sequence"/>
</dbReference>
<dbReference type="InterPro" id="IPR036388">
    <property type="entry name" value="WH-like_DNA-bd_sf"/>
</dbReference>
<dbReference type="PRINTS" id="PR00038">
    <property type="entry name" value="HTHLUXR"/>
</dbReference>
<sequence>MKKPVVYLIDDDEAVRHALNFLLTSAGFPVKSFESANAFLQELPALPRGCVVTDIRMPGLSGLDLQRELNSRRVKLPVIVMTGHGDVALAVRAMKEGAMDFIEKPFTEDTFLTAVQEALDRDAEDCVRTEDEAITRTRLVSLTPRETQVLDRLVNGLPNKTIAYDLKISARTVEVHRANIMSKMGASSLPDLVRMVLLTRPSSVS</sequence>
<evidence type="ECO:0000259" key="8">
    <source>
        <dbReference type="PROSITE" id="PS50110"/>
    </source>
</evidence>
<dbReference type="OrthoDB" id="9782655at2"/>
<keyword evidence="5" id="KW-0804">Transcription</keyword>
<keyword evidence="2" id="KW-0902">Two-component regulatory system</keyword>
<protein>
    <submittedName>
        <fullName evidence="9">Transcriptional regulator</fullName>
    </submittedName>
</protein>
<keyword evidence="10" id="KW-1185">Reference proteome</keyword>
<feature type="domain" description="Response regulatory" evidence="8">
    <location>
        <begin position="5"/>
        <end position="119"/>
    </location>
</feature>
<feature type="domain" description="HTH luxR-type" evidence="7">
    <location>
        <begin position="135"/>
        <end position="200"/>
    </location>
</feature>
<dbReference type="Gene3D" id="3.40.50.2300">
    <property type="match status" value="1"/>
</dbReference>
<dbReference type="GO" id="GO:0003677">
    <property type="term" value="F:DNA binding"/>
    <property type="evidence" value="ECO:0007669"/>
    <property type="project" value="UniProtKB-KW"/>
</dbReference>